<keyword evidence="2" id="KW-0560">Oxidoreductase</keyword>
<evidence type="ECO:0000313" key="2">
    <source>
        <dbReference type="EMBL" id="SNT09120.1"/>
    </source>
</evidence>
<keyword evidence="2" id="KW-0503">Monooxygenase</keyword>
<dbReference type="InterPro" id="IPR011008">
    <property type="entry name" value="Dimeric_a/b-barrel"/>
</dbReference>
<sequence>MHEPYGFILKAKTRPERAEAFEALFRSYVEPSRAEPGCIEYHMLRDKEDPSLFVFYEIWASKAALDVHSALPHMREFFEKRMDYLERDFEIQLIEMLSASSANR</sequence>
<evidence type="ECO:0000259" key="1">
    <source>
        <dbReference type="PROSITE" id="PS51725"/>
    </source>
</evidence>
<accession>A0A239JTG7</accession>
<feature type="domain" description="ABM" evidence="1">
    <location>
        <begin position="5"/>
        <end position="96"/>
    </location>
</feature>
<dbReference type="PANTHER" id="PTHR33336">
    <property type="entry name" value="QUINOL MONOOXYGENASE YGIN-RELATED"/>
    <property type="match status" value="1"/>
</dbReference>
<evidence type="ECO:0000313" key="3">
    <source>
        <dbReference type="Proteomes" id="UP000198407"/>
    </source>
</evidence>
<dbReference type="STRING" id="1215104.GCA_000730585_02943"/>
<dbReference type="Proteomes" id="UP000198407">
    <property type="component" value="Unassembled WGS sequence"/>
</dbReference>
<dbReference type="Pfam" id="PF03992">
    <property type="entry name" value="ABM"/>
    <property type="match status" value="1"/>
</dbReference>
<dbReference type="SUPFAM" id="SSF54909">
    <property type="entry name" value="Dimeric alpha+beta barrel"/>
    <property type="match status" value="1"/>
</dbReference>
<dbReference type="AlphaFoldDB" id="A0A239JTG7"/>
<dbReference type="Gene3D" id="3.30.70.100">
    <property type="match status" value="1"/>
</dbReference>
<dbReference type="EMBL" id="FZOL01000023">
    <property type="protein sequence ID" value="SNT09120.1"/>
    <property type="molecule type" value="Genomic_DNA"/>
</dbReference>
<dbReference type="PANTHER" id="PTHR33336:SF3">
    <property type="entry name" value="ABM DOMAIN-CONTAINING PROTEIN"/>
    <property type="match status" value="1"/>
</dbReference>
<dbReference type="RefSeq" id="WP_042124875.1">
    <property type="nucleotide sequence ID" value="NZ_FZOL01000023.1"/>
</dbReference>
<keyword evidence="3" id="KW-1185">Reference proteome</keyword>
<organism evidence="2 3">
    <name type="scientific">Pseudomonas japonica</name>
    <dbReference type="NCBI Taxonomy" id="256466"/>
    <lineage>
        <taxon>Bacteria</taxon>
        <taxon>Pseudomonadati</taxon>
        <taxon>Pseudomonadota</taxon>
        <taxon>Gammaproteobacteria</taxon>
        <taxon>Pseudomonadales</taxon>
        <taxon>Pseudomonadaceae</taxon>
        <taxon>Pseudomonas</taxon>
    </lineage>
</organism>
<protein>
    <submittedName>
        <fullName evidence="2">Quinol monooxygenase YgiN</fullName>
    </submittedName>
</protein>
<dbReference type="PROSITE" id="PS51725">
    <property type="entry name" value="ABM"/>
    <property type="match status" value="1"/>
</dbReference>
<dbReference type="InterPro" id="IPR007138">
    <property type="entry name" value="ABM_dom"/>
</dbReference>
<dbReference type="OrthoDB" id="9812192at2"/>
<reference evidence="3" key="1">
    <citation type="submission" date="2017-06" db="EMBL/GenBank/DDBJ databases">
        <authorList>
            <person name="Varghese N."/>
            <person name="Submissions S."/>
        </authorList>
    </citation>
    <scope>NUCLEOTIDE SEQUENCE [LARGE SCALE GENOMIC DNA]</scope>
    <source>
        <strain evidence="3">DSM 22348</strain>
    </source>
</reference>
<gene>
    <name evidence="2" type="ORF">SAMN05444352_12391</name>
</gene>
<dbReference type="InterPro" id="IPR050744">
    <property type="entry name" value="AI-2_Isomerase_LsrG"/>
</dbReference>
<name>A0A239JTG7_9PSED</name>
<proteinExistence type="predicted"/>
<dbReference type="GO" id="GO:0004497">
    <property type="term" value="F:monooxygenase activity"/>
    <property type="evidence" value="ECO:0007669"/>
    <property type="project" value="UniProtKB-KW"/>
</dbReference>